<dbReference type="EMBL" id="JAJNAY010000002">
    <property type="protein sequence ID" value="MCD1118387.1"/>
    <property type="molecule type" value="Genomic_DNA"/>
</dbReference>
<evidence type="ECO:0000313" key="2">
    <source>
        <dbReference type="Proteomes" id="UP001108025"/>
    </source>
</evidence>
<organism evidence="1 2">
    <name type="scientific">Chryseobacterium turcicum</name>
    <dbReference type="NCBI Taxonomy" id="2898076"/>
    <lineage>
        <taxon>Bacteria</taxon>
        <taxon>Pseudomonadati</taxon>
        <taxon>Bacteroidota</taxon>
        <taxon>Flavobacteriia</taxon>
        <taxon>Flavobacteriales</taxon>
        <taxon>Weeksellaceae</taxon>
        <taxon>Chryseobacterium group</taxon>
        <taxon>Chryseobacterium</taxon>
    </lineage>
</organism>
<evidence type="ECO:0000313" key="1">
    <source>
        <dbReference type="EMBL" id="MCD1118387.1"/>
    </source>
</evidence>
<gene>
    <name evidence="1" type="ORF">LO744_16140</name>
</gene>
<sequence>MKILYSEIALETLDVIIDFLELNWSEKQILFLKNDILKFEQTISDRLISHQSLAEFPAVRFTLIAKKQVKIYYMKIDDNIKILAFLPSKSNPATIKNILR</sequence>
<proteinExistence type="predicted"/>
<dbReference type="Proteomes" id="UP001108025">
    <property type="component" value="Unassembled WGS sequence"/>
</dbReference>
<keyword evidence="2" id="KW-1185">Reference proteome</keyword>
<accession>A0A9Q3V4T5</accession>
<dbReference type="RefSeq" id="WP_230671171.1">
    <property type="nucleotide sequence ID" value="NZ_JAJNAY010000002.1"/>
</dbReference>
<name>A0A9Q3V4T5_9FLAO</name>
<dbReference type="AlphaFoldDB" id="A0A9Q3V4T5"/>
<protein>
    <recommendedName>
        <fullName evidence="3">Type II toxin-antitoxin system RelE/ParE family toxin</fullName>
    </recommendedName>
</protein>
<comment type="caution">
    <text evidence="1">The sequence shown here is derived from an EMBL/GenBank/DDBJ whole genome shotgun (WGS) entry which is preliminary data.</text>
</comment>
<evidence type="ECO:0008006" key="3">
    <source>
        <dbReference type="Google" id="ProtNLM"/>
    </source>
</evidence>
<reference evidence="1" key="1">
    <citation type="submission" date="2021-11" db="EMBL/GenBank/DDBJ databases">
        <title>Description of novel Chryseobacterium species.</title>
        <authorList>
            <person name="Saticioglu I.B."/>
            <person name="Ay H."/>
            <person name="Altun S."/>
            <person name="Duman M."/>
        </authorList>
    </citation>
    <scope>NUCLEOTIDE SEQUENCE</scope>
    <source>
        <strain evidence="1">C-17</strain>
    </source>
</reference>